<protein>
    <submittedName>
        <fullName evidence="2">Uncharacterized protein</fullName>
    </submittedName>
</protein>
<organism evidence="2 3">
    <name type="scientific">Anisodus acutangulus</name>
    <dbReference type="NCBI Taxonomy" id="402998"/>
    <lineage>
        <taxon>Eukaryota</taxon>
        <taxon>Viridiplantae</taxon>
        <taxon>Streptophyta</taxon>
        <taxon>Embryophyta</taxon>
        <taxon>Tracheophyta</taxon>
        <taxon>Spermatophyta</taxon>
        <taxon>Magnoliopsida</taxon>
        <taxon>eudicotyledons</taxon>
        <taxon>Gunneridae</taxon>
        <taxon>Pentapetalae</taxon>
        <taxon>asterids</taxon>
        <taxon>lamiids</taxon>
        <taxon>Solanales</taxon>
        <taxon>Solanaceae</taxon>
        <taxon>Solanoideae</taxon>
        <taxon>Hyoscyameae</taxon>
        <taxon>Anisodus</taxon>
    </lineage>
</organism>
<sequence length="131" mass="14001">MKSVNAIQGLAPLEFQLPGEKRIVEQTPLLRSGGSNKNQSSGSALWGDIAEEDNLGQKQGTPVMEEVKTPSGQSPTWSDIVGSVPSNDGMDLIAEAASATNVKITLEDIKEEVAGRIATVGFAKYQLLWFI</sequence>
<evidence type="ECO:0000256" key="1">
    <source>
        <dbReference type="SAM" id="MobiDB-lite"/>
    </source>
</evidence>
<reference evidence="3" key="1">
    <citation type="journal article" date="2023" name="Proc. Natl. Acad. Sci. U.S.A.">
        <title>Genomic and structural basis for evolution of tropane alkaloid biosynthesis.</title>
        <authorList>
            <person name="Wanga Y.-J."/>
            <person name="Taina T."/>
            <person name="Yua J.-Y."/>
            <person name="Lia J."/>
            <person name="Xua B."/>
            <person name="Chenc J."/>
            <person name="D'Auriad J.C."/>
            <person name="Huanga J.-P."/>
            <person name="Huanga S.-X."/>
        </authorList>
    </citation>
    <scope>NUCLEOTIDE SEQUENCE [LARGE SCALE GENOMIC DNA]</scope>
    <source>
        <strain evidence="3">cv. KIB-2019</strain>
    </source>
</reference>
<name>A0A9Q1R3H9_9SOLA</name>
<feature type="compositionally biased region" description="Low complexity" evidence="1">
    <location>
        <begin position="32"/>
        <end position="43"/>
    </location>
</feature>
<dbReference type="AlphaFoldDB" id="A0A9Q1R3H9"/>
<comment type="caution">
    <text evidence="2">The sequence shown here is derived from an EMBL/GenBank/DDBJ whole genome shotgun (WGS) entry which is preliminary data.</text>
</comment>
<proteinExistence type="predicted"/>
<feature type="region of interest" description="Disordered" evidence="1">
    <location>
        <begin position="26"/>
        <end position="47"/>
    </location>
</feature>
<keyword evidence="3" id="KW-1185">Reference proteome</keyword>
<gene>
    <name evidence="2" type="ORF">K7X08_027746</name>
</gene>
<evidence type="ECO:0000313" key="2">
    <source>
        <dbReference type="EMBL" id="KAJ8538525.1"/>
    </source>
</evidence>
<dbReference type="EMBL" id="JAJAGQ010000017">
    <property type="protein sequence ID" value="KAJ8538525.1"/>
    <property type="molecule type" value="Genomic_DNA"/>
</dbReference>
<evidence type="ECO:0000313" key="3">
    <source>
        <dbReference type="Proteomes" id="UP001152561"/>
    </source>
</evidence>
<dbReference type="Proteomes" id="UP001152561">
    <property type="component" value="Unassembled WGS sequence"/>
</dbReference>
<accession>A0A9Q1R3H9</accession>